<evidence type="ECO:0000313" key="9">
    <source>
        <dbReference type="Proteomes" id="UP001217089"/>
    </source>
</evidence>
<feature type="compositionally biased region" description="Polar residues" evidence="5">
    <location>
        <begin position="134"/>
        <end position="146"/>
    </location>
</feature>
<dbReference type="Gene3D" id="2.30.30.140">
    <property type="match status" value="5"/>
</dbReference>
<dbReference type="InterPro" id="IPR012677">
    <property type="entry name" value="Nucleotide-bd_a/b_plait_sf"/>
</dbReference>
<dbReference type="SMART" id="SM00333">
    <property type="entry name" value="TUDOR"/>
    <property type="match status" value="5"/>
</dbReference>
<keyword evidence="4" id="KW-0694">RNA-binding</keyword>
<feature type="domain" description="Tudor" evidence="7">
    <location>
        <begin position="838"/>
        <end position="897"/>
    </location>
</feature>
<feature type="domain" description="Tudor" evidence="7">
    <location>
        <begin position="1420"/>
        <end position="1476"/>
    </location>
</feature>
<evidence type="ECO:0000313" key="8">
    <source>
        <dbReference type="EMBL" id="KAJ8317099.1"/>
    </source>
</evidence>
<dbReference type="SUPFAM" id="SSF54928">
    <property type="entry name" value="RNA-binding domain, RBD"/>
    <property type="match status" value="1"/>
</dbReference>
<feature type="region of interest" description="Disordered" evidence="5">
    <location>
        <begin position="134"/>
        <end position="168"/>
    </location>
</feature>
<dbReference type="Gene3D" id="6.10.140.2220">
    <property type="match status" value="1"/>
</dbReference>
<keyword evidence="2" id="KW-0863">Zinc-finger</keyword>
<evidence type="ECO:0000259" key="6">
    <source>
        <dbReference type="PROSITE" id="PS50102"/>
    </source>
</evidence>
<dbReference type="SUPFAM" id="SSF63748">
    <property type="entry name" value="Tudor/PWWP/MBT"/>
    <property type="match status" value="5"/>
</dbReference>
<dbReference type="Gene3D" id="2.40.50.90">
    <property type="match status" value="5"/>
</dbReference>
<evidence type="ECO:0000256" key="1">
    <source>
        <dbReference type="ARBA" id="ARBA00022723"/>
    </source>
</evidence>
<dbReference type="PANTHER" id="PTHR22948:SF29">
    <property type="entry name" value="FI02030P-RELATED"/>
    <property type="match status" value="1"/>
</dbReference>
<reference evidence="8 9" key="1">
    <citation type="submission" date="2022-12" db="EMBL/GenBank/DDBJ databases">
        <title>Chromosome-level genome of Tegillarca granosa.</title>
        <authorList>
            <person name="Kim J."/>
        </authorList>
    </citation>
    <scope>NUCLEOTIDE SEQUENCE [LARGE SCALE GENOMIC DNA]</scope>
    <source>
        <strain evidence="8">Teg-2019</strain>
        <tissue evidence="8">Adductor muscle</tissue>
    </source>
</reference>
<dbReference type="InterPro" id="IPR002999">
    <property type="entry name" value="Tudor"/>
</dbReference>
<organism evidence="8 9">
    <name type="scientific">Tegillarca granosa</name>
    <name type="common">Malaysian cockle</name>
    <name type="synonym">Anadara granosa</name>
    <dbReference type="NCBI Taxonomy" id="220873"/>
    <lineage>
        <taxon>Eukaryota</taxon>
        <taxon>Metazoa</taxon>
        <taxon>Spiralia</taxon>
        <taxon>Lophotrochozoa</taxon>
        <taxon>Mollusca</taxon>
        <taxon>Bivalvia</taxon>
        <taxon>Autobranchia</taxon>
        <taxon>Pteriomorphia</taxon>
        <taxon>Arcoida</taxon>
        <taxon>Arcoidea</taxon>
        <taxon>Arcidae</taxon>
        <taxon>Tegillarca</taxon>
    </lineage>
</organism>
<feature type="domain" description="RRM" evidence="6">
    <location>
        <begin position="65"/>
        <end position="152"/>
    </location>
</feature>
<dbReference type="PANTHER" id="PTHR22948">
    <property type="entry name" value="TUDOR DOMAIN CONTAINING PROTEIN"/>
    <property type="match status" value="1"/>
</dbReference>
<dbReference type="InterPro" id="IPR035979">
    <property type="entry name" value="RBD_domain_sf"/>
</dbReference>
<dbReference type="Pfam" id="PF00076">
    <property type="entry name" value="RRM_1"/>
    <property type="match status" value="1"/>
</dbReference>
<proteinExistence type="predicted"/>
<evidence type="ECO:0000256" key="3">
    <source>
        <dbReference type="ARBA" id="ARBA00022833"/>
    </source>
</evidence>
<dbReference type="CDD" id="cd00590">
    <property type="entry name" value="RRM_SF"/>
    <property type="match status" value="1"/>
</dbReference>
<dbReference type="InterPro" id="IPR035437">
    <property type="entry name" value="SNase_OB-fold_sf"/>
</dbReference>
<accession>A0ABQ9FIK0</accession>
<dbReference type="Pfam" id="PF00567">
    <property type="entry name" value="TUDOR"/>
    <property type="match status" value="5"/>
</dbReference>
<evidence type="ECO:0000256" key="5">
    <source>
        <dbReference type="SAM" id="MobiDB-lite"/>
    </source>
</evidence>
<dbReference type="EMBL" id="JARBDR010000246">
    <property type="protein sequence ID" value="KAJ8317099.1"/>
    <property type="molecule type" value="Genomic_DNA"/>
</dbReference>
<dbReference type="SUPFAM" id="SSF144232">
    <property type="entry name" value="HIT/MYND zinc finger-like"/>
    <property type="match status" value="1"/>
</dbReference>
<feature type="domain" description="Tudor" evidence="7">
    <location>
        <begin position="662"/>
        <end position="720"/>
    </location>
</feature>
<feature type="compositionally biased region" description="Low complexity" evidence="5">
    <location>
        <begin position="1327"/>
        <end position="1356"/>
    </location>
</feature>
<comment type="caution">
    <text evidence="8">The sequence shown here is derived from an EMBL/GenBank/DDBJ whole genome shotgun (WGS) entry which is preliminary data.</text>
</comment>
<keyword evidence="1" id="KW-0479">Metal-binding</keyword>
<dbReference type="InterPro" id="IPR002893">
    <property type="entry name" value="Znf_MYND"/>
</dbReference>
<dbReference type="PROSITE" id="PS50304">
    <property type="entry name" value="TUDOR"/>
    <property type="match status" value="5"/>
</dbReference>
<evidence type="ECO:0000256" key="2">
    <source>
        <dbReference type="ARBA" id="ARBA00022771"/>
    </source>
</evidence>
<feature type="domain" description="Tudor" evidence="7">
    <location>
        <begin position="1581"/>
        <end position="1640"/>
    </location>
</feature>
<protein>
    <recommendedName>
        <fullName evidence="10">Tudor domain-containing protein 1</fullName>
    </recommendedName>
</protein>
<dbReference type="InterPro" id="IPR050621">
    <property type="entry name" value="Tudor_domain_containing"/>
</dbReference>
<name>A0ABQ9FIK0_TEGGR</name>
<sequence length="1818" mass="204256">MLMDYSLLLEDEIFSSLNHHSDSFERWDPQRMDFESSEFNRYDVGPGRNLPRKKFGGGESNEEGITLFVQGIPNEMTEEGLENLFCKAGKVLRVKKMLSKKPEAGNTYGFITMSTVNEATKAMQIMPLLRMQQQHKSPGSSSSAINLSEIDPSVIHNSSPTETTGRGSRFEDLKITIAHGSGSHGAGSRQISAKGASVENAILSLGRGRGRGSLLNMVETNNQSFRGEFPDGIYSHDQHSSDITNYDGRYAYDSMGTYGHGMNMKGYKDHRNYESSYEGGYGRGHHGYRSGGYSGGQYSDYGRDQYRSGPKSYGRGHKMGYERDYYNDHRHNREYRGQFGRGRGREAEQYYYQDYRRPGSYSSYNKARNSRDNIYKGTFNCSRCKTPYCSEECQRRAWPEHKKICKRLSESNKEDKKFEQQFDISFGNDIVDRMKYQVEKVTGDQVEIKPKEVKKQELTSKRCSSESPKKQFESEETEVKTVAISTHELGLVGKIPGSISSQAEETKPKEVSSEQILMEEQRLQSQSPRNGFVFIIEKRQICSHQHKIFFKICWFNMLKDKKNKEKQFNGVKKQQIFEKMKKVLPAQEQPIVTQQNVVSEDVVNVDQLEQLNLPINTEMEMVVTEVEGPDSIWIQDIDSFTAANDLTIKLNEASQTAEPVSDPVIGGLYLSQYSIDNAWYRSVVESISGDHICVCFIDYGNREVTLASGLKKLPKNLAQESLKAVQCYLGNLPSTVSDAELAKTIVISSVESIFKCQQLYRVTVLKKDNTKYAITIKDLNGDDVGKKLIDAGLVMISEVCGPDEIYVQFYSAETVENIHKFPKELTEVCSKITTPLSSPVVGVICAAKYSADGQWYRARIETIPERDVAAVLFIDFGNRENVQFTNLLPLPQQFLRVEVMAVKCYLDDDTNFTLDKQAIAAVKEILVPTLNCGKIYSLVATKKDDKGYGVVMKTSDGFDVMHMMRNRKSTDTPPQNKKPTVESADITAVGQNQIQYASLPLNEEVQVVVTEVVSPAEIWINLLQDVESGAQINSVLTQIISQFSPVKSPVVGGIYAGQFSVDNTWYRARVESLDGKNKVNVVYIDYGNKETISVDHLRELHPDLLVPEAYGIQCCIDGISPPNGDKTWSDAAIKFFKTVAVPSAACRQSYSVTATQKKDNVFSVLLKDASGVDLSQRLVEKEMALNVTAPLSSQSVQESVSESIPQAAKQLPKEIGELDRQSAGYYIIDFGNKEEVEFSMVRPAFVASTRLPAQAMTCALDNVTLPSSGSWSREDTELFTQLILSQPNPQSGYQAQVKRIEGSTVFIDIKIGSGESISELFLQSRTSASQEPAQNQPAPSQNQPAPSQNQPAPSQNQDVVMATSVHRMDLPLGQRVDTVVVTFNNFHSFYLQILANHQIDLRNLMVNIAEHCMLNETPHSPVVGELVCAKYEEVWNRASVIDIVDGYFVVHYIDFGNSESVDSSLIRKLPQAFATVPIQAVHCRLSGVGLESQTEETITSFVASTVNVASKTEAVKKDGTQFEVIMYSNDGININEQLQPLPNSNMPAGGAAASVHPKVTAMTQNTPSSREFDLIITYAVSPEEFYVQLYDQDEDDSWYRAAITQTYQNGTYQVHYFDFGNREIVTADKLRPITPDFLELPIMTIKCRLADYDNDVNIADYLINDGMAQRSGLSEKEDNDNRCLIFKVKRYGSSKMYDTDIVRNKTILLEMKETTSLKLSLEKQVDLLLKPKEVSISLYSFKIFFLGKKGDLTNEYDVNNILINQKINNNEDNCIHKYGTDVFEMKKVFTLVYTCKFIAFLQNCFVIEKKNEQKKLLK</sequence>
<feature type="compositionally biased region" description="Polar residues" evidence="5">
    <location>
        <begin position="155"/>
        <end position="166"/>
    </location>
</feature>
<dbReference type="Gene3D" id="3.30.70.330">
    <property type="match status" value="1"/>
</dbReference>
<keyword evidence="9" id="KW-1185">Reference proteome</keyword>
<evidence type="ECO:0000256" key="4">
    <source>
        <dbReference type="PROSITE-ProRule" id="PRU00176"/>
    </source>
</evidence>
<evidence type="ECO:0008006" key="10">
    <source>
        <dbReference type="Google" id="ProtNLM"/>
    </source>
</evidence>
<evidence type="ECO:0000259" key="7">
    <source>
        <dbReference type="PROSITE" id="PS50304"/>
    </source>
</evidence>
<gene>
    <name evidence="8" type="ORF">KUTeg_005003</name>
</gene>
<feature type="region of interest" description="Disordered" evidence="5">
    <location>
        <begin position="1325"/>
        <end position="1356"/>
    </location>
</feature>
<dbReference type="PROSITE" id="PS50102">
    <property type="entry name" value="RRM"/>
    <property type="match status" value="1"/>
</dbReference>
<feature type="domain" description="Tudor" evidence="7">
    <location>
        <begin position="1048"/>
        <end position="1107"/>
    </location>
</feature>
<dbReference type="InterPro" id="IPR000504">
    <property type="entry name" value="RRM_dom"/>
</dbReference>
<dbReference type="Pfam" id="PF01753">
    <property type="entry name" value="zf-MYND"/>
    <property type="match status" value="1"/>
</dbReference>
<keyword evidence="3" id="KW-0862">Zinc</keyword>
<dbReference type="Proteomes" id="UP001217089">
    <property type="component" value="Unassembled WGS sequence"/>
</dbReference>
<dbReference type="SMART" id="SM00360">
    <property type="entry name" value="RRM"/>
    <property type="match status" value="1"/>
</dbReference>